<dbReference type="Gene3D" id="1.10.1040.10">
    <property type="entry name" value="N-(1-d-carboxylethyl)-l-norvaline Dehydrogenase, domain 2"/>
    <property type="match status" value="1"/>
</dbReference>
<dbReference type="InterPro" id="IPR006183">
    <property type="entry name" value="Pgluconate_DH"/>
</dbReference>
<dbReference type="InterPro" id="IPR008927">
    <property type="entry name" value="6-PGluconate_DH-like_C_sf"/>
</dbReference>
<accession>A0A0K1W1J4</accession>
<feature type="domain" description="6-phosphogluconate dehydrogenase C-terminal" evidence="4">
    <location>
        <begin position="168"/>
        <end position="299"/>
    </location>
</feature>
<dbReference type="SMART" id="SM01350">
    <property type="entry name" value="6PGD"/>
    <property type="match status" value="1"/>
</dbReference>
<organism evidence="5 6">
    <name type="scientific">Spiroplasma litorale</name>
    <dbReference type="NCBI Taxonomy" id="216942"/>
    <lineage>
        <taxon>Bacteria</taxon>
        <taxon>Bacillati</taxon>
        <taxon>Mycoplasmatota</taxon>
        <taxon>Mollicutes</taxon>
        <taxon>Entomoplasmatales</taxon>
        <taxon>Spiroplasmataceae</taxon>
        <taxon>Spiroplasma</taxon>
    </lineage>
</organism>
<dbReference type="PATRIC" id="fig|216942.3.peg.559"/>
<gene>
    <name evidence="5" type="primary">gnd</name>
    <name evidence="5" type="ORF">SLITO_v1c05560</name>
</gene>
<dbReference type="EMBL" id="CP012357">
    <property type="protein sequence ID" value="AKX34194.1"/>
    <property type="molecule type" value="Genomic_DNA"/>
</dbReference>
<keyword evidence="6" id="KW-1185">Reference proteome</keyword>
<evidence type="ECO:0000313" key="6">
    <source>
        <dbReference type="Proteomes" id="UP000067476"/>
    </source>
</evidence>
<dbReference type="InterPro" id="IPR006115">
    <property type="entry name" value="6PGDH_NADP-bd"/>
</dbReference>
<evidence type="ECO:0000313" key="5">
    <source>
        <dbReference type="EMBL" id="AKX34194.1"/>
    </source>
</evidence>
<dbReference type="InterPro" id="IPR004849">
    <property type="entry name" value="6DGDH_YqeC"/>
</dbReference>
<keyword evidence="3" id="KW-0311">Gluconate utilization</keyword>
<dbReference type="GO" id="GO:0006098">
    <property type="term" value="P:pentose-phosphate shunt"/>
    <property type="evidence" value="ECO:0007669"/>
    <property type="project" value="InterPro"/>
</dbReference>
<dbReference type="InterPro" id="IPR036291">
    <property type="entry name" value="NAD(P)-bd_dom_sf"/>
</dbReference>
<dbReference type="SUPFAM" id="SSF51735">
    <property type="entry name" value="NAD(P)-binding Rossmann-fold domains"/>
    <property type="match status" value="1"/>
</dbReference>
<evidence type="ECO:0000256" key="1">
    <source>
        <dbReference type="ARBA" id="ARBA00008419"/>
    </source>
</evidence>
<dbReference type="NCBIfam" id="TIGR00872">
    <property type="entry name" value="gnd_rel"/>
    <property type="match status" value="1"/>
</dbReference>
<keyword evidence="2" id="KW-0560">Oxidoreductase</keyword>
<dbReference type="InterPro" id="IPR006114">
    <property type="entry name" value="6PGDH_C"/>
</dbReference>
<dbReference type="PRINTS" id="PR00076">
    <property type="entry name" value="6PGDHDRGNASE"/>
</dbReference>
<dbReference type="PANTHER" id="PTHR11811">
    <property type="entry name" value="6-PHOSPHOGLUCONATE DEHYDROGENASE"/>
    <property type="match status" value="1"/>
</dbReference>
<dbReference type="Proteomes" id="UP000067476">
    <property type="component" value="Chromosome"/>
</dbReference>
<comment type="similarity">
    <text evidence="1">Belongs to the 6-phosphogluconate dehydrogenase family.</text>
</comment>
<dbReference type="GO" id="GO:0019521">
    <property type="term" value="P:D-gluconate metabolic process"/>
    <property type="evidence" value="ECO:0007669"/>
    <property type="project" value="UniProtKB-KW"/>
</dbReference>
<dbReference type="NCBIfam" id="NF007161">
    <property type="entry name" value="PRK09599.1"/>
    <property type="match status" value="1"/>
</dbReference>
<dbReference type="AlphaFoldDB" id="A0A0K1W1J4"/>
<proteinExistence type="inferred from homology"/>
<reference evidence="5 6" key="1">
    <citation type="journal article" date="2015" name="Genome Announc.">
        <title>Complete Genome Sequence of Spiroplasma litorale TN-1T (DSM 21781), a Bacterium Isolated from a Green-Eyed Horsefly (Tabanus nigrovittatus).</title>
        <authorList>
            <person name="Lo W.S."/>
            <person name="Lai Y.C."/>
            <person name="Lien Y.W."/>
            <person name="Wang T.H."/>
            <person name="Kuo C.H."/>
        </authorList>
    </citation>
    <scope>NUCLEOTIDE SEQUENCE [LARGE SCALE GENOMIC DNA]</scope>
    <source>
        <strain evidence="5 6">TN-1</strain>
    </source>
</reference>
<dbReference type="GO" id="GO:0004616">
    <property type="term" value="F:phosphogluconate dehydrogenase (decarboxylating) activity"/>
    <property type="evidence" value="ECO:0007669"/>
    <property type="project" value="InterPro"/>
</dbReference>
<evidence type="ECO:0000256" key="2">
    <source>
        <dbReference type="ARBA" id="ARBA00023002"/>
    </source>
</evidence>
<dbReference type="STRING" id="216942.SLITO_v1c05560"/>
<evidence type="ECO:0000259" key="4">
    <source>
        <dbReference type="SMART" id="SM01350"/>
    </source>
</evidence>
<dbReference type="RefSeq" id="WP_075058290.1">
    <property type="nucleotide sequence ID" value="NZ_CP012357.1"/>
</dbReference>
<dbReference type="SUPFAM" id="SSF48179">
    <property type="entry name" value="6-phosphogluconate dehydrogenase C-terminal domain-like"/>
    <property type="match status" value="1"/>
</dbReference>
<dbReference type="Gene3D" id="3.40.50.720">
    <property type="entry name" value="NAD(P)-binding Rossmann-like Domain"/>
    <property type="match status" value="1"/>
</dbReference>
<dbReference type="KEGG" id="sll:SLITO_v1c05560"/>
<sequence length="299" mass="33099">MKQIGIIGFGKMGLNLAKNIKKNNYDVIGYDLNKTIYKELDNYNIKHKNEIKELIQSLDKPRSVIMIVNSGKPTEAVFNELSSFLEKGDCIIDAGNSFYKDSVSKYNLAKEKGINFIDAGVSGGPSGALNGCCIMAGGNEEIIKNYNDFFTKICVPNGYLYTGEPGSGHFAKMVHNGIEYGMMQAIAEGYQIINNSNYNFDLSKLSTLWNNGSVIRSWLVELMVEVFKKDPNLNNYSDVMSMNGEGLWTLQEALKQGTPAPIIGLSVMLRQNSTQQNNFAAKVISALRNSFGGHEIIKK</sequence>
<evidence type="ECO:0000256" key="3">
    <source>
        <dbReference type="ARBA" id="ARBA00023064"/>
    </source>
</evidence>
<protein>
    <submittedName>
        <fullName evidence="5">6-phosphogluconate dehydrogenase</fullName>
    </submittedName>
</protein>
<name>A0A0K1W1J4_9MOLU</name>
<dbReference type="GO" id="GO:0050661">
    <property type="term" value="F:NADP binding"/>
    <property type="evidence" value="ECO:0007669"/>
    <property type="project" value="InterPro"/>
</dbReference>
<dbReference type="OrthoDB" id="9804542at2"/>
<dbReference type="InterPro" id="IPR013328">
    <property type="entry name" value="6PGD_dom2"/>
</dbReference>
<dbReference type="Pfam" id="PF00393">
    <property type="entry name" value="6PGD"/>
    <property type="match status" value="1"/>
</dbReference>
<dbReference type="Pfam" id="PF03446">
    <property type="entry name" value="NAD_binding_2"/>
    <property type="match status" value="1"/>
</dbReference>